<reference evidence="2" key="1">
    <citation type="submission" date="2020-11" db="EMBL/GenBank/DDBJ databases">
        <authorList>
            <person name="Tran Van P."/>
        </authorList>
    </citation>
    <scope>NUCLEOTIDE SEQUENCE</scope>
</reference>
<dbReference type="Proteomes" id="UP000759131">
    <property type="component" value="Unassembled WGS sequence"/>
</dbReference>
<feature type="non-terminal residue" evidence="2">
    <location>
        <position position="186"/>
    </location>
</feature>
<feature type="compositionally biased region" description="Low complexity" evidence="1">
    <location>
        <begin position="121"/>
        <end position="142"/>
    </location>
</feature>
<feature type="non-terminal residue" evidence="2">
    <location>
        <position position="1"/>
    </location>
</feature>
<sequence>LIKAKNLSQCTEKDLISIFPKKRANNYVNIANDLMESNGRQPLQTDDTNCNHIKTDDAFKTVESSLNMNEYFKTKMNKLKLKMNSSQVMDDIIDTKSSDEVITEETSCLTEDDNTCDDKTTNLSNETNSNSNNSETDSNLSENNRKKRKKLKRKLLEQSLGHNINADIEVNDANESNILNNSESKK</sequence>
<proteinExistence type="predicted"/>
<name>A0A7R9QM59_9ACAR</name>
<feature type="region of interest" description="Disordered" evidence="1">
    <location>
        <begin position="111"/>
        <end position="151"/>
    </location>
</feature>
<evidence type="ECO:0000313" key="3">
    <source>
        <dbReference type="Proteomes" id="UP000759131"/>
    </source>
</evidence>
<accession>A0A7R9QM59</accession>
<organism evidence="2">
    <name type="scientific">Medioppia subpectinata</name>
    <dbReference type="NCBI Taxonomy" id="1979941"/>
    <lineage>
        <taxon>Eukaryota</taxon>
        <taxon>Metazoa</taxon>
        <taxon>Ecdysozoa</taxon>
        <taxon>Arthropoda</taxon>
        <taxon>Chelicerata</taxon>
        <taxon>Arachnida</taxon>
        <taxon>Acari</taxon>
        <taxon>Acariformes</taxon>
        <taxon>Sarcoptiformes</taxon>
        <taxon>Oribatida</taxon>
        <taxon>Brachypylina</taxon>
        <taxon>Oppioidea</taxon>
        <taxon>Oppiidae</taxon>
        <taxon>Medioppia</taxon>
    </lineage>
</organism>
<keyword evidence="3" id="KW-1185">Reference proteome</keyword>
<evidence type="ECO:0000313" key="2">
    <source>
        <dbReference type="EMBL" id="CAD7649419.1"/>
    </source>
</evidence>
<dbReference type="EMBL" id="CAJPIZ010047468">
    <property type="protein sequence ID" value="CAG2122424.1"/>
    <property type="molecule type" value="Genomic_DNA"/>
</dbReference>
<protein>
    <submittedName>
        <fullName evidence="2">Uncharacterized protein</fullName>
    </submittedName>
</protein>
<gene>
    <name evidence="2" type="ORF">OSB1V03_LOCUS22370</name>
</gene>
<dbReference type="AlphaFoldDB" id="A0A7R9QM59"/>
<evidence type="ECO:0000256" key="1">
    <source>
        <dbReference type="SAM" id="MobiDB-lite"/>
    </source>
</evidence>
<dbReference type="EMBL" id="OC902043">
    <property type="protein sequence ID" value="CAD7649419.1"/>
    <property type="molecule type" value="Genomic_DNA"/>
</dbReference>